<reference evidence="1 2" key="1">
    <citation type="submission" date="2016-05" db="EMBL/GenBank/DDBJ databases">
        <title>Draft Genome Sequence of Algibacter sp. Strain SK-16 Isolated from the Surface Water of Aburatsubo Inlet.</title>
        <authorList>
            <person name="Wong S.-K."/>
            <person name="Yoshizawa S."/>
            <person name="Nakajima Y."/>
            <person name="Ogura Y."/>
            <person name="Tetsuya H."/>
            <person name="Hamasaki K."/>
        </authorList>
    </citation>
    <scope>NUCLEOTIDE SEQUENCE [LARGE SCALE GENOMIC DNA]</scope>
    <source>
        <strain evidence="1 2">SK-16</strain>
    </source>
</reference>
<evidence type="ECO:0000313" key="2">
    <source>
        <dbReference type="Proteomes" id="UP000095713"/>
    </source>
</evidence>
<dbReference type="Proteomes" id="UP000095713">
    <property type="component" value="Unassembled WGS sequence"/>
</dbReference>
<evidence type="ECO:0000313" key="1">
    <source>
        <dbReference type="EMBL" id="OEK08607.1"/>
    </source>
</evidence>
<dbReference type="STRING" id="1849968.A8C32_03925"/>
<dbReference type="OrthoDB" id="1193200at2"/>
<dbReference type="RefSeq" id="WP_069830113.1">
    <property type="nucleotide sequence ID" value="NZ_MDJD01000034.1"/>
</dbReference>
<accession>A0A1E5TBA4</accession>
<organism evidence="1 2">
    <name type="scientific">Flavivirga aquatica</name>
    <dbReference type="NCBI Taxonomy" id="1849968"/>
    <lineage>
        <taxon>Bacteria</taxon>
        <taxon>Pseudomonadati</taxon>
        <taxon>Bacteroidota</taxon>
        <taxon>Flavobacteriia</taxon>
        <taxon>Flavobacteriales</taxon>
        <taxon>Flavobacteriaceae</taxon>
        <taxon>Flavivirga</taxon>
    </lineage>
</organism>
<dbReference type="AlphaFoldDB" id="A0A1E5TBA4"/>
<protein>
    <submittedName>
        <fullName evidence="1">Uncharacterized protein</fullName>
    </submittedName>
</protein>
<name>A0A1E5TBA4_9FLAO</name>
<dbReference type="EMBL" id="MDJD01000034">
    <property type="protein sequence ID" value="OEK08607.1"/>
    <property type="molecule type" value="Genomic_DNA"/>
</dbReference>
<keyword evidence="2" id="KW-1185">Reference proteome</keyword>
<gene>
    <name evidence="1" type="ORF">A8C32_03925</name>
</gene>
<sequence length="153" mass="17876">MSNYLKIIFLFLFIACGKIKKETVKIALQETNFPVYAILSNDTNRIVRVCFPKEIKIENISSSEKSFIKINYKYNSISTPIGNFIKLYKNKNEVLEKISNNKKKNILSKKAEKYILYTVHYIDESTFFTNQFQSYNEKLLAEHKDTLHIGTVS</sequence>
<proteinExistence type="predicted"/>
<comment type="caution">
    <text evidence="1">The sequence shown here is derived from an EMBL/GenBank/DDBJ whole genome shotgun (WGS) entry which is preliminary data.</text>
</comment>